<evidence type="ECO:0000256" key="1">
    <source>
        <dbReference type="SAM" id="MobiDB-lite"/>
    </source>
</evidence>
<evidence type="ECO:0000313" key="2">
    <source>
        <dbReference type="EMBL" id="CAG5001650.1"/>
    </source>
</evidence>
<dbReference type="AlphaFoldDB" id="A0A8S3X746"/>
<organism evidence="2 3">
    <name type="scientific">Parnassius apollo</name>
    <name type="common">Apollo butterfly</name>
    <name type="synonym">Papilio apollo</name>
    <dbReference type="NCBI Taxonomy" id="110799"/>
    <lineage>
        <taxon>Eukaryota</taxon>
        <taxon>Metazoa</taxon>
        <taxon>Ecdysozoa</taxon>
        <taxon>Arthropoda</taxon>
        <taxon>Hexapoda</taxon>
        <taxon>Insecta</taxon>
        <taxon>Pterygota</taxon>
        <taxon>Neoptera</taxon>
        <taxon>Endopterygota</taxon>
        <taxon>Lepidoptera</taxon>
        <taxon>Glossata</taxon>
        <taxon>Ditrysia</taxon>
        <taxon>Papilionoidea</taxon>
        <taxon>Papilionidae</taxon>
        <taxon>Parnassiinae</taxon>
        <taxon>Parnassini</taxon>
        <taxon>Parnassius</taxon>
        <taxon>Parnassius</taxon>
    </lineage>
</organism>
<reference evidence="2" key="1">
    <citation type="submission" date="2021-04" db="EMBL/GenBank/DDBJ databases">
        <authorList>
            <person name="Tunstrom K."/>
        </authorList>
    </citation>
    <scope>NUCLEOTIDE SEQUENCE</scope>
</reference>
<accession>A0A8S3X746</accession>
<comment type="caution">
    <text evidence="2">The sequence shown here is derived from an EMBL/GenBank/DDBJ whole genome shotgun (WGS) entry which is preliminary data.</text>
</comment>
<sequence>MQNWIETSVLEEENMGKHERRGQYPPEEPQNVKPEENTSAKRGRHRKESCKKPPCKECKRWLDDDAGWMTATTDGTPDQAVRKEEAHRPAPRTFKKATIGEKKTTQTSHPSPDPERFYS</sequence>
<dbReference type="EMBL" id="CAJQZP010000945">
    <property type="protein sequence ID" value="CAG5001650.1"/>
    <property type="molecule type" value="Genomic_DNA"/>
</dbReference>
<proteinExistence type="predicted"/>
<keyword evidence="3" id="KW-1185">Reference proteome</keyword>
<feature type="region of interest" description="Disordered" evidence="1">
    <location>
        <begin position="1"/>
        <end position="54"/>
    </location>
</feature>
<gene>
    <name evidence="2" type="ORF">PAPOLLO_LOCUS13954</name>
</gene>
<dbReference type="Proteomes" id="UP000691718">
    <property type="component" value="Unassembled WGS sequence"/>
</dbReference>
<feature type="region of interest" description="Disordered" evidence="1">
    <location>
        <begin position="69"/>
        <end position="119"/>
    </location>
</feature>
<name>A0A8S3X746_PARAO</name>
<evidence type="ECO:0000313" key="3">
    <source>
        <dbReference type="Proteomes" id="UP000691718"/>
    </source>
</evidence>
<protein>
    <submittedName>
        <fullName evidence="2">(apollo) hypothetical protein</fullName>
    </submittedName>
</protein>